<gene>
    <name evidence="1" type="ORF">HNR23_002273</name>
</gene>
<comment type="caution">
    <text evidence="1">The sequence shown here is derived from an EMBL/GenBank/DDBJ whole genome shotgun (WGS) entry which is preliminary data.</text>
</comment>
<reference evidence="1 2" key="1">
    <citation type="submission" date="2020-08" db="EMBL/GenBank/DDBJ databases">
        <title>Sequencing the genomes of 1000 actinobacteria strains.</title>
        <authorList>
            <person name="Klenk H.-P."/>
        </authorList>
    </citation>
    <scope>NUCLEOTIDE SEQUENCE [LARGE SCALE GENOMIC DNA]</scope>
    <source>
        <strain evidence="1 2">DSM 46659</strain>
    </source>
</reference>
<sequence>MDGVDVPAEGGARIVLTAQADYLGRAVGKPHSFKMSPGAIHHDYADHPLREVNEFWDGFEENHGFRPGREIGFRQTRDVFPLSRWTVTAPHGHVGVVFRSEMHDPAEGEIEEAVMLLCRRWGGRYRVYPYDAHARGAGTPWRWPFVLACAGEVCEKADM</sequence>
<accession>A0A7W9YHI0</accession>
<dbReference type="EMBL" id="JACHDS010000001">
    <property type="protein sequence ID" value="MBB6172213.1"/>
    <property type="molecule type" value="Genomic_DNA"/>
</dbReference>
<protein>
    <submittedName>
        <fullName evidence="1">Uncharacterized protein</fullName>
    </submittedName>
</protein>
<dbReference type="AlphaFoldDB" id="A0A7W9YHI0"/>
<keyword evidence="2" id="KW-1185">Reference proteome</keyword>
<proteinExistence type="predicted"/>
<dbReference type="Proteomes" id="UP000546642">
    <property type="component" value="Unassembled WGS sequence"/>
</dbReference>
<organism evidence="1 2">
    <name type="scientific">Nocardiopsis mwathae</name>
    <dbReference type="NCBI Taxonomy" id="1472723"/>
    <lineage>
        <taxon>Bacteria</taxon>
        <taxon>Bacillati</taxon>
        <taxon>Actinomycetota</taxon>
        <taxon>Actinomycetes</taxon>
        <taxon>Streptosporangiales</taxon>
        <taxon>Nocardiopsidaceae</taxon>
        <taxon>Nocardiopsis</taxon>
    </lineage>
</organism>
<name>A0A7W9YHI0_9ACTN</name>
<evidence type="ECO:0000313" key="2">
    <source>
        <dbReference type="Proteomes" id="UP000546642"/>
    </source>
</evidence>
<evidence type="ECO:0000313" key="1">
    <source>
        <dbReference type="EMBL" id="MBB6172213.1"/>
    </source>
</evidence>